<name>A0ACB5TD08_AMBMO</name>
<reference evidence="1" key="1">
    <citation type="submission" date="2023-04" db="EMBL/GenBank/DDBJ databases">
        <title>Ambrosiozyma monospora NBRC 10751.</title>
        <authorList>
            <person name="Ichikawa N."/>
            <person name="Sato H."/>
            <person name="Tonouchi N."/>
        </authorList>
    </citation>
    <scope>NUCLEOTIDE SEQUENCE</scope>
    <source>
        <strain evidence="1">NBRC 10751</strain>
    </source>
</reference>
<protein>
    <submittedName>
        <fullName evidence="1">Unnamed protein product</fullName>
    </submittedName>
</protein>
<sequence>MSSSPEHANTNQLEPPSYASATESTTNGNGKSPRPSASAASLQLPLGGTTHTMPKSNSVGGSINEQLFKVRPVVYTASSLFYSRWYDVSSHSVKVLSPNGFGVSGGVRNSNNDNWAVASNAAFAAAFAAC</sequence>
<keyword evidence="2" id="KW-1185">Reference proteome</keyword>
<gene>
    <name evidence="1" type="ORF">Amon02_000763300</name>
</gene>
<organism evidence="1 2">
    <name type="scientific">Ambrosiozyma monospora</name>
    <name type="common">Yeast</name>
    <name type="synonym">Endomycopsis monosporus</name>
    <dbReference type="NCBI Taxonomy" id="43982"/>
    <lineage>
        <taxon>Eukaryota</taxon>
        <taxon>Fungi</taxon>
        <taxon>Dikarya</taxon>
        <taxon>Ascomycota</taxon>
        <taxon>Saccharomycotina</taxon>
        <taxon>Pichiomycetes</taxon>
        <taxon>Pichiales</taxon>
        <taxon>Pichiaceae</taxon>
        <taxon>Ambrosiozyma</taxon>
    </lineage>
</organism>
<proteinExistence type="predicted"/>
<evidence type="ECO:0000313" key="1">
    <source>
        <dbReference type="EMBL" id="GME85520.1"/>
    </source>
</evidence>
<dbReference type="Proteomes" id="UP001165064">
    <property type="component" value="Unassembled WGS sequence"/>
</dbReference>
<comment type="caution">
    <text evidence="1">The sequence shown here is derived from an EMBL/GenBank/DDBJ whole genome shotgun (WGS) entry which is preliminary data.</text>
</comment>
<dbReference type="EMBL" id="BSXS01006413">
    <property type="protein sequence ID" value="GME85520.1"/>
    <property type="molecule type" value="Genomic_DNA"/>
</dbReference>
<evidence type="ECO:0000313" key="2">
    <source>
        <dbReference type="Proteomes" id="UP001165064"/>
    </source>
</evidence>
<accession>A0ACB5TD08</accession>